<dbReference type="GO" id="GO:0016747">
    <property type="term" value="F:acyltransferase activity, transferring groups other than amino-acyl groups"/>
    <property type="evidence" value="ECO:0007669"/>
    <property type="project" value="InterPro"/>
</dbReference>
<evidence type="ECO:0000259" key="1">
    <source>
        <dbReference type="PROSITE" id="PS51186"/>
    </source>
</evidence>
<dbReference type="InterPro" id="IPR000182">
    <property type="entry name" value="GNAT_dom"/>
</dbReference>
<dbReference type="RefSeq" id="WP_013842230.1">
    <property type="nucleotide sequence ID" value="NC_015589.1"/>
</dbReference>
<dbReference type="InterPro" id="IPR016181">
    <property type="entry name" value="Acyl_CoA_acyltransferase"/>
</dbReference>
<evidence type="ECO:0000313" key="3">
    <source>
        <dbReference type="Proteomes" id="UP000009234"/>
    </source>
</evidence>
<name>F6DLC3_DESRL</name>
<dbReference type="SUPFAM" id="SSF55729">
    <property type="entry name" value="Acyl-CoA N-acyltransferases (Nat)"/>
    <property type="match status" value="1"/>
</dbReference>
<proteinExistence type="predicted"/>
<sequence>MHYLPAPDPNLDIFRLRLERLLQTRLCFIEHILFPRCVYITDADHNNDIEEENFYLIYELKKDPMGLSQAYIHFFQIPFHLRNKGMGRQIYQLFEEVVRNQGCKSIALEARVNSSNPKDNTVGFWGRQGFFSYVSYAFDDENYPMIKRFV</sequence>
<dbReference type="KEGG" id="dru:Desru_2222"/>
<organism evidence="2 3">
    <name type="scientific">Desulforamulus ruminis (strain ATCC 23193 / DSM 2154 / NCIMB 8452 / DL)</name>
    <name type="common">Desulfotomaculum ruminis</name>
    <dbReference type="NCBI Taxonomy" id="696281"/>
    <lineage>
        <taxon>Bacteria</taxon>
        <taxon>Bacillati</taxon>
        <taxon>Bacillota</taxon>
        <taxon>Clostridia</taxon>
        <taxon>Eubacteriales</taxon>
        <taxon>Peptococcaceae</taxon>
        <taxon>Desulforamulus</taxon>
    </lineage>
</organism>
<dbReference type="OrthoDB" id="9775557at2"/>
<keyword evidence="3" id="KW-1185">Reference proteome</keyword>
<gene>
    <name evidence="2" type="ordered locus">Desru_2222</name>
</gene>
<dbReference type="EMBL" id="CP002780">
    <property type="protein sequence ID" value="AEG60471.1"/>
    <property type="molecule type" value="Genomic_DNA"/>
</dbReference>
<evidence type="ECO:0000313" key="2">
    <source>
        <dbReference type="EMBL" id="AEG60471.1"/>
    </source>
</evidence>
<protein>
    <recommendedName>
        <fullName evidence="1">N-acetyltransferase domain-containing protein</fullName>
    </recommendedName>
</protein>
<dbReference type="Gene3D" id="3.40.630.30">
    <property type="match status" value="1"/>
</dbReference>
<dbReference type="HOGENOM" id="CLU_1737617_0_0_9"/>
<feature type="domain" description="N-acetyltransferase" evidence="1">
    <location>
        <begin position="16"/>
        <end position="150"/>
    </location>
</feature>
<dbReference type="AlphaFoldDB" id="F6DLC3"/>
<dbReference type="CDD" id="cd04301">
    <property type="entry name" value="NAT_SF"/>
    <property type="match status" value="1"/>
</dbReference>
<accession>F6DLC3</accession>
<reference evidence="2 3" key="2">
    <citation type="journal article" date="2012" name="Stand. Genomic Sci.">
        <title>Complete genome sequence of the sulfate-reducing firmicute Desulfotomaculum ruminis type strain (DL(T)).</title>
        <authorList>
            <person name="Spring S."/>
            <person name="Visser M."/>
            <person name="Lu M."/>
            <person name="Copeland A."/>
            <person name="Lapidus A."/>
            <person name="Lucas S."/>
            <person name="Cheng J.F."/>
            <person name="Han C."/>
            <person name="Tapia R."/>
            <person name="Goodwin L.A."/>
            <person name="Pitluck S."/>
            <person name="Ivanova N."/>
            <person name="Land M."/>
            <person name="Hauser L."/>
            <person name="Larimer F."/>
            <person name="Rohde M."/>
            <person name="Goker M."/>
            <person name="Detter J.C."/>
            <person name="Kyrpides N.C."/>
            <person name="Woyke T."/>
            <person name="Schaap P.J."/>
            <person name="Plugge C.M."/>
            <person name="Muyzer G."/>
            <person name="Kuever J."/>
            <person name="Pereira I.A."/>
            <person name="Parshina S.N."/>
            <person name="Bernier-Latmani R."/>
            <person name="Stams A.J."/>
            <person name="Klenk H.P."/>
        </authorList>
    </citation>
    <scope>NUCLEOTIDE SEQUENCE [LARGE SCALE GENOMIC DNA]</scope>
    <source>
        <strain evidence="3">ATCC 23193 / DSM 2154 / NCIB 8452 / DL</strain>
    </source>
</reference>
<dbReference type="Proteomes" id="UP000009234">
    <property type="component" value="Chromosome"/>
</dbReference>
<reference evidence="3" key="1">
    <citation type="submission" date="2011-05" db="EMBL/GenBank/DDBJ databases">
        <title>Complete sequence of Desulfotomaculum ruminis DSM 2154.</title>
        <authorList>
            <person name="Lucas S."/>
            <person name="Copeland A."/>
            <person name="Lapidus A."/>
            <person name="Cheng J.-F."/>
            <person name="Goodwin L."/>
            <person name="Pitluck S."/>
            <person name="Lu M."/>
            <person name="Detter J.C."/>
            <person name="Han C."/>
            <person name="Tapia R."/>
            <person name="Land M."/>
            <person name="Hauser L."/>
            <person name="Kyrpides N."/>
            <person name="Ivanova N."/>
            <person name="Mikhailova N."/>
            <person name="Pagani I."/>
            <person name="Stams A.J.M."/>
            <person name="Plugge C.M."/>
            <person name="Muyzer G."/>
            <person name="Kuever J."/>
            <person name="Parshina S.N."/>
            <person name="Ivanova A.E."/>
            <person name="Nazina T.N."/>
            <person name="Brambilla E."/>
            <person name="Spring S."/>
            <person name="Klenk H.-P."/>
            <person name="Woyke T."/>
        </authorList>
    </citation>
    <scope>NUCLEOTIDE SEQUENCE [LARGE SCALE GENOMIC DNA]</scope>
    <source>
        <strain evidence="3">ATCC 23193 / DSM 2154 / NCIB 8452 / DL</strain>
    </source>
</reference>
<dbReference type="PROSITE" id="PS51186">
    <property type="entry name" value="GNAT"/>
    <property type="match status" value="1"/>
</dbReference>